<keyword evidence="4 5" id="KW-0732">Signal</keyword>
<reference evidence="7" key="1">
    <citation type="submission" date="2020-12" db="UniProtKB">
        <authorList>
            <consortium name="WormBaseParasite"/>
        </authorList>
    </citation>
    <scope>IDENTIFICATION</scope>
    <source>
        <strain evidence="7">MHco3</strain>
    </source>
</reference>
<evidence type="ECO:0000256" key="3">
    <source>
        <dbReference type="ARBA" id="ARBA00022525"/>
    </source>
</evidence>
<evidence type="ECO:0000313" key="6">
    <source>
        <dbReference type="Proteomes" id="UP000025227"/>
    </source>
</evidence>
<comment type="subcellular location">
    <subcellularLocation>
        <location evidence="1">Secreted</location>
    </subcellularLocation>
</comment>
<proteinExistence type="inferred from homology"/>
<dbReference type="OMA" id="CTITDDY"/>
<evidence type="ECO:0000256" key="1">
    <source>
        <dbReference type="ARBA" id="ARBA00004613"/>
    </source>
</evidence>
<sequence length="131" mass="14284">MQSAVLLAVLASCSLSAMAAMQNITVKGVVLCDKKRAGNVHVELYEKDVLDPHDLLNDTHTNLQGEFKLYGEQDELGTIEPFIRLTHNCNAKPGCMRVGDYVVPTDKLGGVYDMTYVPLDIVVSGEGEQCV</sequence>
<name>A0A7I4YJS1_HAECO</name>
<dbReference type="InterPro" id="IPR001534">
    <property type="entry name" value="Transthyretin-like"/>
</dbReference>
<accession>A0A7I4YJS1</accession>
<dbReference type="AlphaFoldDB" id="A0A7I4YJS1"/>
<dbReference type="PANTHER" id="PTHR21700:SF30">
    <property type="entry name" value="TRANSTHYRETIN-LIKE FAMILY PROTEIN"/>
    <property type="match status" value="1"/>
</dbReference>
<organism evidence="6 7">
    <name type="scientific">Haemonchus contortus</name>
    <name type="common">Barber pole worm</name>
    <dbReference type="NCBI Taxonomy" id="6289"/>
    <lineage>
        <taxon>Eukaryota</taxon>
        <taxon>Metazoa</taxon>
        <taxon>Ecdysozoa</taxon>
        <taxon>Nematoda</taxon>
        <taxon>Chromadorea</taxon>
        <taxon>Rhabditida</taxon>
        <taxon>Rhabditina</taxon>
        <taxon>Rhabditomorpha</taxon>
        <taxon>Strongyloidea</taxon>
        <taxon>Trichostrongylidae</taxon>
        <taxon>Haemonchus</taxon>
    </lineage>
</organism>
<dbReference type="Gene3D" id="2.60.40.3330">
    <property type="match status" value="1"/>
</dbReference>
<keyword evidence="6" id="KW-1185">Reference proteome</keyword>
<dbReference type="PANTHER" id="PTHR21700">
    <property type="entry name" value="TRANSTHYRETIN-LIKE FAMILY PROTEIN-RELATED"/>
    <property type="match status" value="1"/>
</dbReference>
<dbReference type="OrthoDB" id="5826894at2759"/>
<evidence type="ECO:0000256" key="4">
    <source>
        <dbReference type="ARBA" id="ARBA00022729"/>
    </source>
</evidence>
<protein>
    <submittedName>
        <fullName evidence="7">Transthyretin domain containing protein</fullName>
    </submittedName>
</protein>
<feature type="chain" id="PRO_5029502503" evidence="5">
    <location>
        <begin position="20"/>
        <end position="131"/>
    </location>
</feature>
<dbReference type="GO" id="GO:0005576">
    <property type="term" value="C:extracellular region"/>
    <property type="evidence" value="ECO:0007669"/>
    <property type="project" value="UniProtKB-SubCell"/>
</dbReference>
<dbReference type="GO" id="GO:0009986">
    <property type="term" value="C:cell surface"/>
    <property type="evidence" value="ECO:0007669"/>
    <property type="project" value="InterPro"/>
</dbReference>
<dbReference type="Proteomes" id="UP000025227">
    <property type="component" value="Unplaced"/>
</dbReference>
<dbReference type="InterPro" id="IPR038479">
    <property type="entry name" value="Transthyretin-like_sf"/>
</dbReference>
<keyword evidence="3" id="KW-0964">Secreted</keyword>
<comment type="similarity">
    <text evidence="2">Belongs to the nematode transthyretin-like family.</text>
</comment>
<evidence type="ECO:0000256" key="2">
    <source>
        <dbReference type="ARBA" id="ARBA00010112"/>
    </source>
</evidence>
<evidence type="ECO:0000256" key="5">
    <source>
        <dbReference type="SAM" id="SignalP"/>
    </source>
</evidence>
<evidence type="ECO:0000313" key="7">
    <source>
        <dbReference type="WBParaSite" id="HCON_00105280-00001"/>
    </source>
</evidence>
<feature type="signal peptide" evidence="5">
    <location>
        <begin position="1"/>
        <end position="19"/>
    </location>
</feature>
<dbReference type="WBParaSite" id="HCON_00105280-00001">
    <property type="protein sequence ID" value="HCON_00105280-00001"/>
    <property type="gene ID" value="HCON_00105280"/>
</dbReference>
<dbReference type="Pfam" id="PF01060">
    <property type="entry name" value="TTR-52"/>
    <property type="match status" value="1"/>
</dbReference>